<dbReference type="SUPFAM" id="SSF54862">
    <property type="entry name" value="4Fe-4S ferredoxins"/>
    <property type="match status" value="1"/>
</dbReference>
<dbReference type="PANTHER" id="PTHR42859:SF2">
    <property type="entry name" value="FERREDOXIN"/>
    <property type="match status" value="1"/>
</dbReference>
<keyword evidence="7 9" id="KW-0408">Iron</keyword>
<dbReference type="GO" id="GO:0009055">
    <property type="term" value="F:electron transfer activity"/>
    <property type="evidence" value="ECO:0007669"/>
    <property type="project" value="UniProtKB-UniRule"/>
</dbReference>
<keyword evidence="12" id="KW-1185">Reference proteome</keyword>
<proteinExistence type="predicted"/>
<evidence type="ECO:0000256" key="3">
    <source>
        <dbReference type="ARBA" id="ARBA00022448"/>
    </source>
</evidence>
<dbReference type="InterPro" id="IPR017900">
    <property type="entry name" value="4Fe4S_Fe_S_CS"/>
</dbReference>
<evidence type="ECO:0000256" key="9">
    <source>
        <dbReference type="RuleBase" id="RU365098"/>
    </source>
</evidence>
<keyword evidence="8 9" id="KW-0411">Iron-sulfur</keyword>
<keyword evidence="5 9" id="KW-0479">Metal-binding</keyword>
<dbReference type="PROSITE" id="PS00198">
    <property type="entry name" value="4FE4S_FER_1"/>
    <property type="match status" value="1"/>
</dbReference>
<keyword evidence="6 9" id="KW-0249">Electron transport</keyword>
<evidence type="ECO:0000256" key="6">
    <source>
        <dbReference type="ARBA" id="ARBA00022982"/>
    </source>
</evidence>
<evidence type="ECO:0000313" key="11">
    <source>
        <dbReference type="EMBL" id="NMP21296.1"/>
    </source>
</evidence>
<dbReference type="EMBL" id="JABBVZ010000006">
    <property type="protein sequence ID" value="NMP21296.1"/>
    <property type="molecule type" value="Genomic_DNA"/>
</dbReference>
<keyword evidence="3 9" id="KW-0813">Transport</keyword>
<dbReference type="RefSeq" id="WP_169096507.1">
    <property type="nucleotide sequence ID" value="NZ_JABBVZ010000006.1"/>
</dbReference>
<dbReference type="InterPro" id="IPR050294">
    <property type="entry name" value="RnfB_subfamily"/>
</dbReference>
<dbReference type="InterPro" id="IPR000813">
    <property type="entry name" value="7Fe_ferredoxin"/>
</dbReference>
<organism evidence="11 12">
    <name type="scientific">Sulfobacillus harzensis</name>
    <dbReference type="NCBI Taxonomy" id="2729629"/>
    <lineage>
        <taxon>Bacteria</taxon>
        <taxon>Bacillati</taxon>
        <taxon>Bacillota</taxon>
        <taxon>Clostridia</taxon>
        <taxon>Eubacteriales</taxon>
        <taxon>Clostridiales Family XVII. Incertae Sedis</taxon>
        <taxon>Sulfobacillus</taxon>
    </lineage>
</organism>
<feature type="domain" description="4Fe-4S ferredoxin-type" evidence="10">
    <location>
        <begin position="1"/>
        <end position="31"/>
    </location>
</feature>
<dbReference type="AlphaFoldDB" id="A0A7Y0L222"/>
<gene>
    <name evidence="11" type="ORF">HIJ39_02860</name>
</gene>
<sequence length="80" mass="8913">MAFIITDPCIGVKDASCVEVCPVDCIHTTDEADQYYIDPEVCIDCGACQPECPVSAIYEEDEVPEEFQASIKRNADFFKQ</sequence>
<comment type="function">
    <text evidence="9">Ferredoxins are iron-sulfur proteins that transfer electrons in a wide variety of metabolic reactions.</text>
</comment>
<dbReference type="PRINTS" id="PR00354">
    <property type="entry name" value="7FE8SFRDOXIN"/>
</dbReference>
<dbReference type="GO" id="GO:0046872">
    <property type="term" value="F:metal ion binding"/>
    <property type="evidence" value="ECO:0007669"/>
    <property type="project" value="UniProtKB-UniRule"/>
</dbReference>
<name>A0A7Y0L222_9FIRM</name>
<evidence type="ECO:0000259" key="10">
    <source>
        <dbReference type="PROSITE" id="PS51379"/>
    </source>
</evidence>
<comment type="cofactor">
    <cofactor evidence="1">
        <name>[3Fe-4S] cluster</name>
        <dbReference type="ChEBI" id="CHEBI:21137"/>
    </cofactor>
</comment>
<dbReference type="PANTHER" id="PTHR42859">
    <property type="entry name" value="OXIDOREDUCTASE"/>
    <property type="match status" value="1"/>
</dbReference>
<dbReference type="InterPro" id="IPR017896">
    <property type="entry name" value="4Fe4S_Fe-S-bd"/>
</dbReference>
<feature type="domain" description="4Fe-4S ferredoxin-type" evidence="10">
    <location>
        <begin position="33"/>
        <end position="62"/>
    </location>
</feature>
<dbReference type="PROSITE" id="PS51379">
    <property type="entry name" value="4FE4S_FER_2"/>
    <property type="match status" value="2"/>
</dbReference>
<keyword evidence="4 9" id="KW-0004">4Fe-4S</keyword>
<evidence type="ECO:0000256" key="1">
    <source>
        <dbReference type="ARBA" id="ARBA00001927"/>
    </source>
</evidence>
<evidence type="ECO:0000256" key="4">
    <source>
        <dbReference type="ARBA" id="ARBA00022485"/>
    </source>
</evidence>
<protein>
    <recommendedName>
        <fullName evidence="9">Ferredoxin</fullName>
    </recommendedName>
</protein>
<dbReference type="Proteomes" id="UP000533476">
    <property type="component" value="Unassembled WGS sequence"/>
</dbReference>
<dbReference type="Gene3D" id="3.30.70.20">
    <property type="match status" value="1"/>
</dbReference>
<accession>A0A7Y0L222</accession>
<evidence type="ECO:0000256" key="7">
    <source>
        <dbReference type="ARBA" id="ARBA00023004"/>
    </source>
</evidence>
<comment type="caution">
    <text evidence="11">The sequence shown here is derived from an EMBL/GenBank/DDBJ whole genome shotgun (WGS) entry which is preliminary data.</text>
</comment>
<evidence type="ECO:0000256" key="8">
    <source>
        <dbReference type="ARBA" id="ARBA00023014"/>
    </source>
</evidence>
<evidence type="ECO:0000256" key="2">
    <source>
        <dbReference type="ARBA" id="ARBA00001966"/>
    </source>
</evidence>
<evidence type="ECO:0000256" key="5">
    <source>
        <dbReference type="ARBA" id="ARBA00022723"/>
    </source>
</evidence>
<reference evidence="11 12" key="1">
    <citation type="submission" date="2020-04" db="EMBL/GenBank/DDBJ databases">
        <authorList>
            <person name="Zhang R."/>
            <person name="Schippers A."/>
        </authorList>
    </citation>
    <scope>NUCLEOTIDE SEQUENCE [LARGE SCALE GENOMIC DNA]</scope>
    <source>
        <strain evidence="11 12">DSM 109850</strain>
    </source>
</reference>
<dbReference type="Pfam" id="PF00037">
    <property type="entry name" value="Fer4"/>
    <property type="match status" value="1"/>
</dbReference>
<dbReference type="GO" id="GO:0051539">
    <property type="term" value="F:4 iron, 4 sulfur cluster binding"/>
    <property type="evidence" value="ECO:0007669"/>
    <property type="project" value="UniProtKB-UniRule"/>
</dbReference>
<comment type="cofactor">
    <cofactor evidence="2 9">
        <name>[4Fe-4S] cluster</name>
        <dbReference type="ChEBI" id="CHEBI:49883"/>
    </cofactor>
</comment>
<evidence type="ECO:0000313" key="12">
    <source>
        <dbReference type="Proteomes" id="UP000533476"/>
    </source>
</evidence>